<sequence>MIKVIAVLFTLILTSFFFFPFEPVFLPGITVKTILAGLSLPYIAFLLAKGRNAIVSHDVVTIILFTLPITLFSWVSNIHNNTYDYSFNFYFVSFFVWMGAACVIVSLINAVHQRLSVQLVANYLIGVCLLQCILSQCMEYNPALMDFINGLMAKDGEAFMGDAGNRIHGLGCALDVAGGRFAAVLLMIAFFLTCSRTKLEVYFYTTSFFIIAIFGNMIARTTTIGVILSILYWIYDILKGNIEHKIYLRYILAICMFVIPAMVILYNINEVFRENIRFGFEGFFSLAERGKWETNSTDIWSEHMVVFPDNLKTWIIGDGYGANPSYDPYYIGKSFHGFYMGTDIGYLRFIFFFGLLGMSSMIALFIHFWNICRLRFPVQKDLVTLLLLLNLIIWFKVTSDLLPVFAILLCVPKDKNDWYVQQQNGLNDGVSNAIM</sequence>
<name>A0A1H7WIU3_BACT4</name>
<evidence type="ECO:0000313" key="1">
    <source>
        <dbReference type="EMBL" id="RHL59228.1"/>
    </source>
</evidence>
<gene>
    <name evidence="1" type="ORF">DW011_11620</name>
</gene>
<dbReference type="Proteomes" id="UP000283616">
    <property type="component" value="Unassembled WGS sequence"/>
</dbReference>
<comment type="caution">
    <text evidence="1">The sequence shown here is derived from an EMBL/GenBank/DDBJ whole genome shotgun (WGS) entry which is preliminary data.</text>
</comment>
<protein>
    <submittedName>
        <fullName evidence="1">Uncharacterized protein</fullName>
    </submittedName>
</protein>
<dbReference type="AlphaFoldDB" id="A0A1H7WIU3"/>
<dbReference type="RefSeq" id="WP_074859516.1">
    <property type="nucleotide sequence ID" value="NZ_CAXTGU010000026.1"/>
</dbReference>
<organism evidence="1 2">
    <name type="scientific">Bacteroides thetaiotaomicron</name>
    <dbReference type="NCBI Taxonomy" id="818"/>
    <lineage>
        <taxon>Bacteria</taxon>
        <taxon>Pseudomonadati</taxon>
        <taxon>Bacteroidota</taxon>
        <taxon>Bacteroidia</taxon>
        <taxon>Bacteroidales</taxon>
        <taxon>Bacteroidaceae</taxon>
        <taxon>Bacteroides</taxon>
    </lineage>
</organism>
<dbReference type="EMBL" id="QROV01000011">
    <property type="protein sequence ID" value="RHL59228.1"/>
    <property type="molecule type" value="Genomic_DNA"/>
</dbReference>
<proteinExistence type="predicted"/>
<reference evidence="1 2" key="1">
    <citation type="submission" date="2018-08" db="EMBL/GenBank/DDBJ databases">
        <title>A genome reference for cultivated species of the human gut microbiota.</title>
        <authorList>
            <person name="Zou Y."/>
            <person name="Xue W."/>
            <person name="Luo G."/>
        </authorList>
    </citation>
    <scope>NUCLEOTIDE SEQUENCE [LARGE SCALE GENOMIC DNA]</scope>
    <source>
        <strain evidence="1 2">AF37-12</strain>
    </source>
</reference>
<accession>A0A1H7WIU3</accession>
<evidence type="ECO:0000313" key="2">
    <source>
        <dbReference type="Proteomes" id="UP000283616"/>
    </source>
</evidence>